<gene>
    <name evidence="4" type="ORF">DGAL_LOCUS10628</name>
</gene>
<dbReference type="PROSITE" id="PS50172">
    <property type="entry name" value="BRCT"/>
    <property type="match status" value="1"/>
</dbReference>
<accession>A0A8J2S165</accession>
<evidence type="ECO:0000259" key="3">
    <source>
        <dbReference type="PROSITE" id="PS50172"/>
    </source>
</evidence>
<comment type="caution">
    <text evidence="4">The sequence shown here is derived from an EMBL/GenBank/DDBJ whole genome shotgun (WGS) entry which is preliminary data.</text>
</comment>
<dbReference type="GO" id="GO:0007095">
    <property type="term" value="P:mitotic G2 DNA damage checkpoint signaling"/>
    <property type="evidence" value="ECO:0007669"/>
    <property type="project" value="TreeGrafter"/>
</dbReference>
<feature type="region of interest" description="Disordered" evidence="2">
    <location>
        <begin position="222"/>
        <end position="241"/>
    </location>
</feature>
<organism evidence="4 5">
    <name type="scientific">Daphnia galeata</name>
    <dbReference type="NCBI Taxonomy" id="27404"/>
    <lineage>
        <taxon>Eukaryota</taxon>
        <taxon>Metazoa</taxon>
        <taxon>Ecdysozoa</taxon>
        <taxon>Arthropoda</taxon>
        <taxon>Crustacea</taxon>
        <taxon>Branchiopoda</taxon>
        <taxon>Diplostraca</taxon>
        <taxon>Cladocera</taxon>
        <taxon>Anomopoda</taxon>
        <taxon>Daphniidae</taxon>
        <taxon>Daphnia</taxon>
    </lineage>
</organism>
<dbReference type="PANTHER" id="PTHR13561:SF20">
    <property type="entry name" value="DNA TOPOISOMERASE 2-BINDING PROTEIN 1"/>
    <property type="match status" value="1"/>
</dbReference>
<dbReference type="PANTHER" id="PTHR13561">
    <property type="entry name" value="DNA REPLICATION REGULATOR DPB11-RELATED"/>
    <property type="match status" value="1"/>
</dbReference>
<feature type="domain" description="BRCT" evidence="3">
    <location>
        <begin position="58"/>
        <end position="150"/>
    </location>
</feature>
<dbReference type="GO" id="GO:0006270">
    <property type="term" value="P:DNA replication initiation"/>
    <property type="evidence" value="ECO:0007669"/>
    <property type="project" value="TreeGrafter"/>
</dbReference>
<reference evidence="4" key="1">
    <citation type="submission" date="2021-11" db="EMBL/GenBank/DDBJ databases">
        <authorList>
            <person name="Schell T."/>
        </authorList>
    </citation>
    <scope>NUCLEOTIDE SEQUENCE</scope>
    <source>
        <strain evidence="4">M5</strain>
    </source>
</reference>
<keyword evidence="5" id="KW-1185">Reference proteome</keyword>
<proteinExistence type="predicted"/>
<evidence type="ECO:0000256" key="2">
    <source>
        <dbReference type="SAM" id="MobiDB-lite"/>
    </source>
</evidence>
<dbReference type="Gene3D" id="3.40.50.10190">
    <property type="entry name" value="BRCT domain"/>
    <property type="match status" value="1"/>
</dbReference>
<dbReference type="OrthoDB" id="251770at2759"/>
<dbReference type="InterPro" id="IPR001357">
    <property type="entry name" value="BRCT_dom"/>
</dbReference>
<evidence type="ECO:0000313" key="5">
    <source>
        <dbReference type="Proteomes" id="UP000789390"/>
    </source>
</evidence>
<dbReference type="GO" id="GO:0033314">
    <property type="term" value="P:mitotic DNA replication checkpoint signaling"/>
    <property type="evidence" value="ECO:0007669"/>
    <property type="project" value="TreeGrafter"/>
</dbReference>
<protein>
    <recommendedName>
        <fullName evidence="3">BRCT domain-containing protein</fullName>
    </recommendedName>
</protein>
<feature type="compositionally biased region" description="Polar residues" evidence="2">
    <location>
        <begin position="265"/>
        <end position="281"/>
    </location>
</feature>
<dbReference type="AlphaFoldDB" id="A0A8J2S165"/>
<name>A0A8J2S165_9CRUS</name>
<dbReference type="SUPFAM" id="SSF52113">
    <property type="entry name" value="BRCT domain"/>
    <property type="match status" value="1"/>
</dbReference>
<dbReference type="EMBL" id="CAKKLH010000268">
    <property type="protein sequence ID" value="CAH0107336.1"/>
    <property type="molecule type" value="Genomic_DNA"/>
</dbReference>
<sequence>MLPVANSLNDGVNSTIFNNSTKELEETNSNGSTSSLNQQCESKSIEHLECLDLGLSLKFGPFLKGFKIFLSGFDGPQMEKLRRVLNNAGAIQLNAIVNDGSKLHIIVGEFVEEDWMQFLQLEIKPHIVTLQWLIQSLQLKAPAPEIEFSEWNIWCPTDFENLITLCFSEDTPSELPLVTTSVSQDDVRTTMEPPTTPLLFSDPIPSSVFLLPASFGISPTPRPAHSDMPTAETPCGRLLNPNPSSETRKLWKFALDNRVRLTPNPEDSFSASPPQPSESGVTMSMDMEYFQRLRQRILDDNCCETIGVANGRLGKTFQPELSRMMDEWE</sequence>
<feature type="region of interest" description="Disordered" evidence="2">
    <location>
        <begin position="262"/>
        <end position="281"/>
    </location>
</feature>
<evidence type="ECO:0000256" key="1">
    <source>
        <dbReference type="ARBA" id="ARBA00022737"/>
    </source>
</evidence>
<dbReference type="Proteomes" id="UP000789390">
    <property type="component" value="Unassembled WGS sequence"/>
</dbReference>
<evidence type="ECO:0000313" key="4">
    <source>
        <dbReference type="EMBL" id="CAH0107336.1"/>
    </source>
</evidence>
<keyword evidence="1" id="KW-0677">Repeat</keyword>
<dbReference type="InterPro" id="IPR036420">
    <property type="entry name" value="BRCT_dom_sf"/>
</dbReference>